<dbReference type="InterPro" id="IPR036217">
    <property type="entry name" value="MethylDNA_cys_MeTrfase_DNAb"/>
</dbReference>
<dbReference type="Proteomes" id="UP000005439">
    <property type="component" value="Chromosome"/>
</dbReference>
<name>G8TUG1_SULAD</name>
<dbReference type="GO" id="GO:0032259">
    <property type="term" value="P:methylation"/>
    <property type="evidence" value="ECO:0007669"/>
    <property type="project" value="UniProtKB-KW"/>
</dbReference>
<dbReference type="AlphaFoldDB" id="G8TUG1"/>
<feature type="domain" description="Methylated-DNA-[protein]-cysteine S-methyltransferase DNA binding" evidence="9">
    <location>
        <begin position="86"/>
        <end position="166"/>
    </location>
</feature>
<dbReference type="SUPFAM" id="SSF53155">
    <property type="entry name" value="Methylated DNA-protein cysteine methyltransferase domain"/>
    <property type="match status" value="1"/>
</dbReference>
<dbReference type="PATRIC" id="fig|679936.5.peg.3608"/>
<dbReference type="PROSITE" id="PS00374">
    <property type="entry name" value="MGMT"/>
    <property type="match status" value="1"/>
</dbReference>
<dbReference type="InterPro" id="IPR036631">
    <property type="entry name" value="MGMT_N_sf"/>
</dbReference>
<dbReference type="STRING" id="679936.Sulac_3486"/>
<dbReference type="InterPro" id="IPR014048">
    <property type="entry name" value="MethylDNA_cys_MeTrfase_DNA-bd"/>
</dbReference>
<evidence type="ECO:0000256" key="7">
    <source>
        <dbReference type="ARBA" id="ARBA00023204"/>
    </source>
</evidence>
<accession>G8TUG1</accession>
<dbReference type="GO" id="GO:0003908">
    <property type="term" value="F:methylated-DNA-[protein]-cysteine S-methyltransferase activity"/>
    <property type="evidence" value="ECO:0007669"/>
    <property type="project" value="UniProtKB-EC"/>
</dbReference>
<dbReference type="HOGENOM" id="CLU_000445_52_2_9"/>
<dbReference type="CDD" id="cd06445">
    <property type="entry name" value="ATase"/>
    <property type="match status" value="1"/>
</dbReference>
<gene>
    <name evidence="10" type="ordered locus">Sulac_3486</name>
</gene>
<sequence length="192" mass="21332">MSAIVYWDRWQHSWGSFYLAATTEGLIRLLLPHESLDELAAWAARYLPGPSFVEDPVMLAPYRKALDYYFTDRTLPKVPVVWYGTPFQKAVWQALTLIPQGQTVSYRRIAEAVGHPHALRAVGTAVGANPIPILVPCHRVIRHNGTLGQYAGGQALKARLLAWEGVSGPWSDDFTSPSFASSVDDPGFQTWP</sequence>
<dbReference type="PANTHER" id="PTHR10815:SF12">
    <property type="entry name" value="METHYLATED-DNA--PROTEIN-CYSTEINE METHYLTRANSFERASE, INDUCIBLE"/>
    <property type="match status" value="1"/>
</dbReference>
<dbReference type="GO" id="GO:0006281">
    <property type="term" value="P:DNA repair"/>
    <property type="evidence" value="ECO:0007669"/>
    <property type="project" value="UniProtKB-KW"/>
</dbReference>
<dbReference type="PANTHER" id="PTHR10815">
    <property type="entry name" value="METHYLATED-DNA--PROTEIN-CYSTEINE METHYLTRANSFERASE"/>
    <property type="match status" value="1"/>
</dbReference>
<dbReference type="Gene3D" id="1.10.10.10">
    <property type="entry name" value="Winged helix-like DNA-binding domain superfamily/Winged helix DNA-binding domain"/>
    <property type="match status" value="1"/>
</dbReference>
<dbReference type="InterPro" id="IPR001497">
    <property type="entry name" value="MethylDNA_cys_MeTrfase_AS"/>
</dbReference>
<evidence type="ECO:0000313" key="10">
    <source>
        <dbReference type="EMBL" id="AEW06923.1"/>
    </source>
</evidence>
<protein>
    <recommendedName>
        <fullName evidence="3">methylated-DNA--[protein]-cysteine S-methyltransferase</fullName>
        <ecNumber evidence="3">2.1.1.63</ecNumber>
    </recommendedName>
</protein>
<comment type="catalytic activity">
    <reaction evidence="8">
        <text>a 6-O-methyl-2'-deoxyguanosine in DNA + L-cysteinyl-[protein] = S-methyl-L-cysteinyl-[protein] + a 2'-deoxyguanosine in DNA</text>
        <dbReference type="Rhea" id="RHEA:24000"/>
        <dbReference type="Rhea" id="RHEA-COMP:10131"/>
        <dbReference type="Rhea" id="RHEA-COMP:10132"/>
        <dbReference type="Rhea" id="RHEA-COMP:11367"/>
        <dbReference type="Rhea" id="RHEA-COMP:11368"/>
        <dbReference type="ChEBI" id="CHEBI:29950"/>
        <dbReference type="ChEBI" id="CHEBI:82612"/>
        <dbReference type="ChEBI" id="CHEBI:85445"/>
        <dbReference type="ChEBI" id="CHEBI:85448"/>
        <dbReference type="EC" id="2.1.1.63"/>
    </reaction>
</comment>
<keyword evidence="4" id="KW-0489">Methyltransferase</keyword>
<evidence type="ECO:0000256" key="3">
    <source>
        <dbReference type="ARBA" id="ARBA00011918"/>
    </source>
</evidence>
<evidence type="ECO:0000313" key="11">
    <source>
        <dbReference type="Proteomes" id="UP000005439"/>
    </source>
</evidence>
<dbReference type="Pfam" id="PF01035">
    <property type="entry name" value="DNA_binding_1"/>
    <property type="match status" value="1"/>
</dbReference>
<dbReference type="SUPFAM" id="SSF46767">
    <property type="entry name" value="Methylated DNA-protein cysteine methyltransferase, C-terminal domain"/>
    <property type="match status" value="1"/>
</dbReference>
<keyword evidence="7" id="KW-0234">DNA repair</keyword>
<dbReference type="FunFam" id="1.10.10.10:FF:000214">
    <property type="entry name" value="Methylated-DNA--protein-cysteine methyltransferase"/>
    <property type="match status" value="1"/>
</dbReference>
<evidence type="ECO:0000256" key="2">
    <source>
        <dbReference type="ARBA" id="ARBA00008711"/>
    </source>
</evidence>
<reference evidence="10 11" key="2">
    <citation type="journal article" date="2012" name="Stand. Genomic Sci.">
        <title>Complete genome sequence of the moderately thermophilic mineral-sulfide-oxidizing firmicute Sulfobacillus acidophilus type strain (NAL(T)).</title>
        <authorList>
            <person name="Anderson I."/>
            <person name="Chertkov O."/>
            <person name="Chen A."/>
            <person name="Saunders E."/>
            <person name="Lapidus A."/>
            <person name="Nolan M."/>
            <person name="Lucas S."/>
            <person name="Hammon N."/>
            <person name="Deshpande S."/>
            <person name="Cheng J.F."/>
            <person name="Han C."/>
            <person name="Tapia R."/>
            <person name="Goodwin L.A."/>
            <person name="Pitluck S."/>
            <person name="Liolios K."/>
            <person name="Pagani I."/>
            <person name="Ivanova N."/>
            <person name="Mikhailova N."/>
            <person name="Pati A."/>
            <person name="Palaniappan K."/>
            <person name="Land M."/>
            <person name="Pan C."/>
            <person name="Rohde M."/>
            <person name="Pukall R."/>
            <person name="Goker M."/>
            <person name="Detter J.C."/>
            <person name="Woyke T."/>
            <person name="Bristow J."/>
            <person name="Eisen J.A."/>
            <person name="Markowitz V."/>
            <person name="Hugenholtz P."/>
            <person name="Kyrpides N.C."/>
            <person name="Klenk H.P."/>
            <person name="Mavromatis K."/>
        </authorList>
    </citation>
    <scope>NUCLEOTIDE SEQUENCE [LARGE SCALE GENOMIC DNA]</scope>
    <source>
        <strain evidence="11">ATCC 700253 / DSM 10332 / NAL</strain>
    </source>
</reference>
<dbReference type="InterPro" id="IPR036388">
    <property type="entry name" value="WH-like_DNA-bd_sf"/>
</dbReference>
<evidence type="ECO:0000256" key="6">
    <source>
        <dbReference type="ARBA" id="ARBA00022763"/>
    </source>
</evidence>
<evidence type="ECO:0000256" key="1">
    <source>
        <dbReference type="ARBA" id="ARBA00001286"/>
    </source>
</evidence>
<dbReference type="NCBIfam" id="TIGR00589">
    <property type="entry name" value="ogt"/>
    <property type="match status" value="1"/>
</dbReference>
<keyword evidence="5" id="KW-0808">Transferase</keyword>
<keyword evidence="6" id="KW-0227">DNA damage</keyword>
<dbReference type="EC" id="2.1.1.63" evidence="3"/>
<proteinExistence type="inferred from homology"/>
<evidence type="ECO:0000259" key="9">
    <source>
        <dbReference type="Pfam" id="PF01035"/>
    </source>
</evidence>
<evidence type="ECO:0000256" key="4">
    <source>
        <dbReference type="ARBA" id="ARBA00022603"/>
    </source>
</evidence>
<dbReference type="KEGG" id="sap:Sulac_3486"/>
<reference evidence="11" key="1">
    <citation type="submission" date="2011-12" db="EMBL/GenBank/DDBJ databases">
        <title>The complete genome of chromosome of Sulfobacillus acidophilus DSM 10332.</title>
        <authorList>
            <person name="Lucas S."/>
            <person name="Han J."/>
            <person name="Lapidus A."/>
            <person name="Bruce D."/>
            <person name="Goodwin L."/>
            <person name="Pitluck S."/>
            <person name="Peters L."/>
            <person name="Kyrpides N."/>
            <person name="Mavromatis K."/>
            <person name="Ivanova N."/>
            <person name="Mikhailova N."/>
            <person name="Chertkov O."/>
            <person name="Saunders E."/>
            <person name="Detter J.C."/>
            <person name="Tapia R."/>
            <person name="Han C."/>
            <person name="Land M."/>
            <person name="Hauser L."/>
            <person name="Markowitz V."/>
            <person name="Cheng J.-F."/>
            <person name="Hugenholtz P."/>
            <person name="Woyke T."/>
            <person name="Wu D."/>
            <person name="Pukall R."/>
            <person name="Gehrich-Schroeter G."/>
            <person name="Schneider S."/>
            <person name="Klenk H.-P."/>
            <person name="Eisen J.A."/>
        </authorList>
    </citation>
    <scope>NUCLEOTIDE SEQUENCE [LARGE SCALE GENOMIC DNA]</scope>
    <source>
        <strain evidence="11">ATCC 700253 / DSM 10332 / NAL</strain>
    </source>
</reference>
<evidence type="ECO:0000256" key="5">
    <source>
        <dbReference type="ARBA" id="ARBA00022679"/>
    </source>
</evidence>
<evidence type="ECO:0000256" key="8">
    <source>
        <dbReference type="ARBA" id="ARBA00049348"/>
    </source>
</evidence>
<dbReference type="EMBL" id="CP003179">
    <property type="protein sequence ID" value="AEW06923.1"/>
    <property type="molecule type" value="Genomic_DNA"/>
</dbReference>
<comment type="similarity">
    <text evidence="2">Belongs to the MGMT family.</text>
</comment>
<organism evidence="10 11">
    <name type="scientific">Sulfobacillus acidophilus (strain ATCC 700253 / DSM 10332 / NAL)</name>
    <dbReference type="NCBI Taxonomy" id="679936"/>
    <lineage>
        <taxon>Bacteria</taxon>
        <taxon>Bacillati</taxon>
        <taxon>Bacillota</taxon>
        <taxon>Clostridia</taxon>
        <taxon>Eubacteriales</taxon>
        <taxon>Clostridiales Family XVII. Incertae Sedis</taxon>
        <taxon>Sulfobacillus</taxon>
    </lineage>
</organism>
<comment type="catalytic activity">
    <reaction evidence="1">
        <text>a 4-O-methyl-thymidine in DNA + L-cysteinyl-[protein] = a thymidine in DNA + S-methyl-L-cysteinyl-[protein]</text>
        <dbReference type="Rhea" id="RHEA:53428"/>
        <dbReference type="Rhea" id="RHEA-COMP:10131"/>
        <dbReference type="Rhea" id="RHEA-COMP:10132"/>
        <dbReference type="Rhea" id="RHEA-COMP:13555"/>
        <dbReference type="Rhea" id="RHEA-COMP:13556"/>
        <dbReference type="ChEBI" id="CHEBI:29950"/>
        <dbReference type="ChEBI" id="CHEBI:82612"/>
        <dbReference type="ChEBI" id="CHEBI:137386"/>
        <dbReference type="ChEBI" id="CHEBI:137387"/>
        <dbReference type="EC" id="2.1.1.63"/>
    </reaction>
</comment>
<keyword evidence="11" id="KW-1185">Reference proteome</keyword>